<evidence type="ECO:0000313" key="12">
    <source>
        <dbReference type="Proteomes" id="UP000193435"/>
    </source>
</evidence>
<protein>
    <recommendedName>
        <fullName evidence="2 7">Aminomethyltransferase</fullName>
        <ecNumber evidence="2 7">2.1.2.10</ecNumber>
    </recommendedName>
    <alternativeName>
        <fullName evidence="5 7">Glycine cleavage system T protein</fullName>
    </alternativeName>
</protein>
<sequence>MTLKNNLKQTPLFNYYQKNKIKLVDFGGWAMPIQFTGIIEEHKAVRNEAGLFDVSHMGEFLVEGEDAKTYLNALLTNDVSKIVVGESQYHAMCYPDGGTVDDLILSKLAENSYLVTVNAGNIQKDYHWMKEKIIKKVTLTDTSDLIGLLAIQGPLAERILQKLTKDDLSVIQSFHFKQQLSIAGIDDIMVSRTGYTGEDGFELYLAADKAAQLWEALLEAGKEMGLKPCGLGSRDTLRLESAYSLYGHELTADSSQLQAGIGFVVKTTKPTNFVGKKVLKQQRKVGMQQKIRGFELLGKGIARAGCKIYDDRGKEIGIVTSGTKSPTLNKSIGLAFINIENSERGSRLQVEIRTKLIEAILVETPFYKREIK</sequence>
<dbReference type="PANTHER" id="PTHR43757">
    <property type="entry name" value="AMINOMETHYLTRANSFERASE"/>
    <property type="match status" value="1"/>
</dbReference>
<dbReference type="InterPro" id="IPR029043">
    <property type="entry name" value="GcvT/YgfZ_C"/>
</dbReference>
<dbReference type="InterPro" id="IPR006222">
    <property type="entry name" value="GCVT_N"/>
</dbReference>
<proteinExistence type="inferred from homology"/>
<dbReference type="EC" id="2.1.2.10" evidence="2 7"/>
<name>A0A1X7N723_9LACT</name>
<keyword evidence="12" id="KW-1185">Reference proteome</keyword>
<dbReference type="AlphaFoldDB" id="A0A1X7N723"/>
<gene>
    <name evidence="7" type="primary">gcvT</name>
    <name evidence="11" type="ORF">SAMN04488700_1393</name>
</gene>
<dbReference type="NCBIfam" id="NF001567">
    <property type="entry name" value="PRK00389.1"/>
    <property type="match status" value="1"/>
</dbReference>
<dbReference type="GO" id="GO:0032259">
    <property type="term" value="P:methylation"/>
    <property type="evidence" value="ECO:0007669"/>
    <property type="project" value="UniProtKB-KW"/>
</dbReference>
<dbReference type="EMBL" id="FXBJ01000002">
    <property type="protein sequence ID" value="SMH32415.1"/>
    <property type="molecule type" value="Genomic_DNA"/>
</dbReference>
<comment type="similarity">
    <text evidence="1 7">Belongs to the GcvT family.</text>
</comment>
<dbReference type="InterPro" id="IPR022903">
    <property type="entry name" value="GcvT_bac"/>
</dbReference>
<dbReference type="Gene3D" id="2.40.30.110">
    <property type="entry name" value="Aminomethyltransferase beta-barrel domains"/>
    <property type="match status" value="1"/>
</dbReference>
<dbReference type="Pfam" id="PF08669">
    <property type="entry name" value="GCV_T_C"/>
    <property type="match status" value="1"/>
</dbReference>
<dbReference type="Gene3D" id="3.30.1360.120">
    <property type="entry name" value="Probable tRNA modification gtpase trme, domain 1"/>
    <property type="match status" value="1"/>
</dbReference>
<dbReference type="SUPFAM" id="SSF101790">
    <property type="entry name" value="Aminomethyltransferase beta-barrel domain"/>
    <property type="match status" value="1"/>
</dbReference>
<keyword evidence="4 7" id="KW-0808">Transferase</keyword>
<dbReference type="GO" id="GO:0005829">
    <property type="term" value="C:cytosol"/>
    <property type="evidence" value="ECO:0007669"/>
    <property type="project" value="TreeGrafter"/>
</dbReference>
<dbReference type="OrthoDB" id="9774591at2"/>
<dbReference type="GO" id="GO:0019464">
    <property type="term" value="P:glycine decarboxylation via glycine cleavage system"/>
    <property type="evidence" value="ECO:0007669"/>
    <property type="project" value="UniProtKB-UniRule"/>
</dbReference>
<evidence type="ECO:0000256" key="4">
    <source>
        <dbReference type="ARBA" id="ARBA00022679"/>
    </source>
</evidence>
<reference evidence="11 12" key="1">
    <citation type="submission" date="2017-04" db="EMBL/GenBank/DDBJ databases">
        <authorList>
            <person name="Afonso C.L."/>
            <person name="Miller P.J."/>
            <person name="Scott M.A."/>
            <person name="Spackman E."/>
            <person name="Goraichik I."/>
            <person name="Dimitrov K.M."/>
            <person name="Suarez D.L."/>
            <person name="Swayne D.E."/>
        </authorList>
    </citation>
    <scope>NUCLEOTIDE SEQUENCE [LARGE SCALE GENOMIC DNA]</scope>
    <source>
        <strain evidence="11 12">LMG26642</strain>
    </source>
</reference>
<comment type="catalytic activity">
    <reaction evidence="6 7">
        <text>N(6)-[(R)-S(8)-aminomethyldihydrolipoyl]-L-lysyl-[protein] + (6S)-5,6,7,8-tetrahydrofolate = N(6)-[(R)-dihydrolipoyl]-L-lysyl-[protein] + (6R)-5,10-methylene-5,6,7,8-tetrahydrofolate + NH4(+)</text>
        <dbReference type="Rhea" id="RHEA:16945"/>
        <dbReference type="Rhea" id="RHEA-COMP:10475"/>
        <dbReference type="Rhea" id="RHEA-COMP:10492"/>
        <dbReference type="ChEBI" id="CHEBI:15636"/>
        <dbReference type="ChEBI" id="CHEBI:28938"/>
        <dbReference type="ChEBI" id="CHEBI:57453"/>
        <dbReference type="ChEBI" id="CHEBI:83100"/>
        <dbReference type="ChEBI" id="CHEBI:83143"/>
        <dbReference type="EC" id="2.1.2.10"/>
    </reaction>
</comment>
<dbReference type="GO" id="GO:0008168">
    <property type="term" value="F:methyltransferase activity"/>
    <property type="evidence" value="ECO:0007669"/>
    <property type="project" value="UniProtKB-KW"/>
</dbReference>
<feature type="domain" description="Aminomethyltransferase C-terminal" evidence="10">
    <location>
        <begin position="290"/>
        <end position="368"/>
    </location>
</feature>
<feature type="binding site" evidence="8">
    <location>
        <position position="202"/>
    </location>
    <ligand>
        <name>substrate</name>
    </ligand>
</feature>
<dbReference type="InterPro" id="IPR027266">
    <property type="entry name" value="TrmE/GcvT-like"/>
</dbReference>
<dbReference type="InterPro" id="IPR013977">
    <property type="entry name" value="GcvT_C"/>
</dbReference>
<dbReference type="InterPro" id="IPR006223">
    <property type="entry name" value="GcvT"/>
</dbReference>
<dbReference type="NCBIfam" id="TIGR00528">
    <property type="entry name" value="gcvT"/>
    <property type="match status" value="1"/>
</dbReference>
<evidence type="ECO:0000259" key="10">
    <source>
        <dbReference type="Pfam" id="PF08669"/>
    </source>
</evidence>
<evidence type="ECO:0000256" key="1">
    <source>
        <dbReference type="ARBA" id="ARBA00008609"/>
    </source>
</evidence>
<dbReference type="Gene3D" id="3.30.70.1400">
    <property type="entry name" value="Aminomethyltransferase beta-barrel domains"/>
    <property type="match status" value="1"/>
</dbReference>
<evidence type="ECO:0000256" key="5">
    <source>
        <dbReference type="ARBA" id="ARBA00031395"/>
    </source>
</evidence>
<dbReference type="Proteomes" id="UP000193435">
    <property type="component" value="Unassembled WGS sequence"/>
</dbReference>
<comment type="subunit">
    <text evidence="7">The glycine cleavage system is composed of four proteins: P, T, L and H.</text>
</comment>
<dbReference type="PIRSF" id="PIRSF006487">
    <property type="entry name" value="GcvT"/>
    <property type="match status" value="1"/>
</dbReference>
<evidence type="ECO:0000256" key="3">
    <source>
        <dbReference type="ARBA" id="ARBA00022576"/>
    </source>
</evidence>
<keyword evidence="3 7" id="KW-0032">Aminotransferase</keyword>
<dbReference type="Gene3D" id="4.10.1250.10">
    <property type="entry name" value="Aminomethyltransferase fragment"/>
    <property type="match status" value="1"/>
</dbReference>
<dbReference type="GO" id="GO:0008483">
    <property type="term" value="F:transaminase activity"/>
    <property type="evidence" value="ECO:0007669"/>
    <property type="project" value="UniProtKB-KW"/>
</dbReference>
<evidence type="ECO:0000256" key="7">
    <source>
        <dbReference type="HAMAP-Rule" id="MF_00259"/>
    </source>
</evidence>
<dbReference type="PANTHER" id="PTHR43757:SF2">
    <property type="entry name" value="AMINOMETHYLTRANSFERASE, MITOCHONDRIAL"/>
    <property type="match status" value="1"/>
</dbReference>
<dbReference type="GO" id="GO:0005960">
    <property type="term" value="C:glycine cleavage complex"/>
    <property type="evidence" value="ECO:0007669"/>
    <property type="project" value="InterPro"/>
</dbReference>
<dbReference type="STRING" id="1073423.SAMN04488700_1393"/>
<dbReference type="InterPro" id="IPR028896">
    <property type="entry name" value="GcvT/YgfZ/DmdA"/>
</dbReference>
<dbReference type="Pfam" id="PF01571">
    <property type="entry name" value="GCV_T"/>
    <property type="match status" value="1"/>
</dbReference>
<dbReference type="HAMAP" id="MF_00259">
    <property type="entry name" value="GcvT"/>
    <property type="match status" value="1"/>
</dbReference>
<evidence type="ECO:0000256" key="6">
    <source>
        <dbReference type="ARBA" id="ARBA00047665"/>
    </source>
</evidence>
<evidence type="ECO:0000256" key="2">
    <source>
        <dbReference type="ARBA" id="ARBA00012616"/>
    </source>
</evidence>
<accession>A0A1X7N723</accession>
<evidence type="ECO:0000259" key="9">
    <source>
        <dbReference type="Pfam" id="PF01571"/>
    </source>
</evidence>
<dbReference type="GO" id="GO:0004047">
    <property type="term" value="F:aminomethyltransferase activity"/>
    <property type="evidence" value="ECO:0007669"/>
    <property type="project" value="UniProtKB-UniRule"/>
</dbReference>
<dbReference type="FunFam" id="2.40.30.110:FF:000003">
    <property type="entry name" value="Aminomethyltransferase"/>
    <property type="match status" value="1"/>
</dbReference>
<dbReference type="SUPFAM" id="SSF103025">
    <property type="entry name" value="Folate-binding domain"/>
    <property type="match status" value="1"/>
</dbReference>
<organism evidence="11 12">
    <name type="scientific">Carnobacterium iners</name>
    <dbReference type="NCBI Taxonomy" id="1073423"/>
    <lineage>
        <taxon>Bacteria</taxon>
        <taxon>Bacillati</taxon>
        <taxon>Bacillota</taxon>
        <taxon>Bacilli</taxon>
        <taxon>Lactobacillales</taxon>
        <taxon>Carnobacteriaceae</taxon>
        <taxon>Carnobacterium</taxon>
    </lineage>
</organism>
<comment type="function">
    <text evidence="7">The glycine cleavage system catalyzes the degradation of glycine.</text>
</comment>
<evidence type="ECO:0000313" key="11">
    <source>
        <dbReference type="EMBL" id="SMH32415.1"/>
    </source>
</evidence>
<dbReference type="FunFam" id="3.30.70.1400:FF:000001">
    <property type="entry name" value="Aminomethyltransferase"/>
    <property type="match status" value="1"/>
</dbReference>
<keyword evidence="11" id="KW-0489">Methyltransferase</keyword>
<evidence type="ECO:0000256" key="8">
    <source>
        <dbReference type="PIRSR" id="PIRSR006487-1"/>
    </source>
</evidence>
<feature type="domain" description="GCVT N-terminal" evidence="9">
    <location>
        <begin position="14"/>
        <end position="269"/>
    </location>
</feature>
<dbReference type="RefSeq" id="WP_085559557.1">
    <property type="nucleotide sequence ID" value="NZ_FOAH01000046.1"/>
</dbReference>